<reference evidence="2" key="1">
    <citation type="journal article" date="2021" name="Proc. Natl. Acad. Sci. U.S.A.">
        <title>A Catalog of Tens of Thousands of Viruses from Human Metagenomes Reveals Hidden Associations with Chronic Diseases.</title>
        <authorList>
            <person name="Tisza M.J."/>
            <person name="Buck C.B."/>
        </authorList>
    </citation>
    <scope>NUCLEOTIDE SEQUENCE</scope>
    <source>
        <strain evidence="2">CtnPP24</strain>
    </source>
</reference>
<evidence type="ECO:0000313" key="2">
    <source>
        <dbReference type="EMBL" id="DAF87325.1"/>
    </source>
</evidence>
<sequence length="173" mass="18925">MSNYVNLLDIVYPVGSIYISVNNVSPADSVGGTWVKIKDKFLKGASSNESPSSVGGNDNHYHKVMMAFPEYYGWSNISGTDKMGYAPTSGIVDVAKKLQGYTCTGSSGSTLFFKHLQPWHHGNGCASNYTSPIMAQNHALEVQNTYVNTQEGTTSIESNLPPYYTVFIYQRTA</sequence>
<accession>A0A8S5TYP5</accession>
<protein>
    <submittedName>
        <fullName evidence="2">Baseplate protein</fullName>
    </submittedName>
</protein>
<dbReference type="EMBL" id="BK015962">
    <property type="protein sequence ID" value="DAF87325.1"/>
    <property type="molecule type" value="Genomic_DNA"/>
</dbReference>
<dbReference type="Pfam" id="PF21939">
    <property type="entry name" value="Gp10_C"/>
    <property type="match status" value="1"/>
</dbReference>
<organism evidence="2">
    <name type="scientific">Siphoviridae sp. ctnPP24</name>
    <dbReference type="NCBI Taxonomy" id="2825662"/>
    <lineage>
        <taxon>Viruses</taxon>
        <taxon>Duplodnaviria</taxon>
        <taxon>Heunggongvirae</taxon>
        <taxon>Uroviricota</taxon>
        <taxon>Caudoviricetes</taxon>
    </lineage>
</organism>
<evidence type="ECO:0000259" key="1">
    <source>
        <dbReference type="Pfam" id="PF21939"/>
    </source>
</evidence>
<dbReference type="InterPro" id="IPR053827">
    <property type="entry name" value="Gp10_C"/>
</dbReference>
<proteinExistence type="predicted"/>
<name>A0A8S5TYP5_9CAUD</name>
<feature type="domain" description="Baseplate structural protein Gp10 C-terminal" evidence="1">
    <location>
        <begin position="7"/>
        <end position="172"/>
    </location>
</feature>